<organism evidence="1 2">
    <name type="scientific">Oceanimonas pelagia</name>
    <dbReference type="NCBI Taxonomy" id="3028314"/>
    <lineage>
        <taxon>Bacteria</taxon>
        <taxon>Pseudomonadati</taxon>
        <taxon>Pseudomonadota</taxon>
        <taxon>Gammaproteobacteria</taxon>
        <taxon>Aeromonadales</taxon>
        <taxon>Aeromonadaceae</taxon>
        <taxon>Oceanimonas</taxon>
    </lineage>
</organism>
<dbReference type="EMBL" id="CP118224">
    <property type="protein sequence ID" value="WMC11777.1"/>
    <property type="molecule type" value="Genomic_DNA"/>
</dbReference>
<keyword evidence="2" id="KW-1185">Reference proteome</keyword>
<evidence type="ECO:0000313" key="2">
    <source>
        <dbReference type="Proteomes" id="UP001223802"/>
    </source>
</evidence>
<proteinExistence type="predicted"/>
<sequence>MPIPHPNITPIPNNEPDAVPGLWNVRYEEIDQNFKNIDDRTSANEQELSGARGGKASIGARLTEMSEQLNQMSPEFQDVLAAMAAMALDQAGVANHSVKALRRHIQQEGEITLRNRGVVAGCTCVKSTTATRNLNLAGGQVFMNGRMYRAPDATNAASVPPNTGSGNVTVRAYLYFHSGSQTMRLAVTNIGEELPTGAIHLYNITIPPNSTDATDPQLTNVTLTSVRRVEASYPRTINNPVAHAVAIEALSKADYRLDVDVVSFSGGHCSPDQVLVSSRATNGFTLELASEVDNVVLRWRVSKLNN</sequence>
<dbReference type="RefSeq" id="WP_306763013.1">
    <property type="nucleotide sequence ID" value="NZ_CP118224.1"/>
</dbReference>
<dbReference type="KEGG" id="ope:PU634_05260"/>
<accession>A0AA50KRR9</accession>
<dbReference type="Proteomes" id="UP001223802">
    <property type="component" value="Chromosome"/>
</dbReference>
<evidence type="ECO:0000313" key="1">
    <source>
        <dbReference type="EMBL" id="WMC11777.1"/>
    </source>
</evidence>
<reference evidence="1 2" key="1">
    <citation type="submission" date="2023-02" db="EMBL/GenBank/DDBJ databases">
        <title>Complete genome sequence of a novel bacterium Oceanimonas sp. NTOU-MSR1 isolated from marine coast sediment.</title>
        <authorList>
            <person name="Yang H.-T."/>
            <person name="Chen Y.-L."/>
            <person name="Ho Y.-N."/>
        </authorList>
    </citation>
    <scope>NUCLEOTIDE SEQUENCE [LARGE SCALE GENOMIC DNA]</scope>
    <source>
        <strain evidence="1 2">NTOU-MSR1</strain>
    </source>
</reference>
<dbReference type="AlphaFoldDB" id="A0AA50KRR9"/>
<gene>
    <name evidence="1" type="ORF">PU634_05260</name>
</gene>
<protein>
    <submittedName>
        <fullName evidence="1">Uncharacterized protein</fullName>
    </submittedName>
</protein>
<name>A0AA50KRR9_9GAMM</name>